<dbReference type="RefSeq" id="WP_044223666.1">
    <property type="nucleotide sequence ID" value="NZ_JRYR02000001.1"/>
</dbReference>
<evidence type="ECO:0000313" key="5">
    <source>
        <dbReference type="Proteomes" id="UP000179797"/>
    </source>
</evidence>
<dbReference type="InterPro" id="IPR050109">
    <property type="entry name" value="HTH-type_TetR-like_transc_reg"/>
</dbReference>
<evidence type="ECO:0000259" key="3">
    <source>
        <dbReference type="PROSITE" id="PS50977"/>
    </source>
</evidence>
<dbReference type="PANTHER" id="PTHR30328">
    <property type="entry name" value="TRANSCRIPTIONAL REPRESSOR"/>
    <property type="match status" value="1"/>
</dbReference>
<dbReference type="PRINTS" id="PR00455">
    <property type="entry name" value="HTHTETR"/>
</dbReference>
<dbReference type="PROSITE" id="PS50977">
    <property type="entry name" value="HTH_TETR_2"/>
    <property type="match status" value="1"/>
</dbReference>
<feature type="domain" description="HTH tetR-type" evidence="3">
    <location>
        <begin position="1"/>
        <end position="61"/>
    </location>
</feature>
<keyword evidence="5" id="KW-1185">Reference proteome</keyword>
<sequence length="192" mass="22213">MEAKEKIIQSARAVFQEKGKNGARMQEIADRAEVNKALVHYYYKNKETLFQEVFKQVSVETIVPLIEILSSEMELEEKIQFFVNSYIDRLRQNPDMIAFMVGELQRNNLPFFIEERVKKLIDQFSKQLQSSDKYKVVDPVQVLTSVIAACVFPFIAKPLVSSLTDVAGESFDEYLEKRKLELPKIILDGIKK</sequence>
<dbReference type="GO" id="GO:0003677">
    <property type="term" value="F:DNA binding"/>
    <property type="evidence" value="ECO:0007669"/>
    <property type="project" value="UniProtKB-UniRule"/>
</dbReference>
<dbReference type="PANTHER" id="PTHR30328:SF54">
    <property type="entry name" value="HTH-TYPE TRANSCRIPTIONAL REPRESSOR SCO4008"/>
    <property type="match status" value="1"/>
</dbReference>
<reference evidence="4 5" key="1">
    <citation type="journal article" date="2012" name="Int. J. Syst. Evol. Microbiol.">
        <title>Flammeovirga pacifica sp. nov., isolated from deep-sea sediment.</title>
        <authorList>
            <person name="Xu H."/>
            <person name="Fu Y."/>
            <person name="Yang N."/>
            <person name="Ding Z."/>
            <person name="Lai Q."/>
            <person name="Zeng R."/>
        </authorList>
    </citation>
    <scope>NUCLEOTIDE SEQUENCE [LARGE SCALE GENOMIC DNA]</scope>
    <source>
        <strain evidence="5">DSM 24597 / LMG 26175 / WPAGA1</strain>
    </source>
</reference>
<evidence type="ECO:0000256" key="1">
    <source>
        <dbReference type="ARBA" id="ARBA00023125"/>
    </source>
</evidence>
<accession>A0A1S1YVY8</accession>
<proteinExistence type="predicted"/>
<dbReference type="EMBL" id="JRYR02000001">
    <property type="protein sequence ID" value="OHX65201.1"/>
    <property type="molecule type" value="Genomic_DNA"/>
</dbReference>
<comment type="caution">
    <text evidence="4">The sequence shown here is derived from an EMBL/GenBank/DDBJ whole genome shotgun (WGS) entry which is preliminary data.</text>
</comment>
<dbReference type="InterPro" id="IPR009057">
    <property type="entry name" value="Homeodomain-like_sf"/>
</dbReference>
<organism evidence="4 5">
    <name type="scientific">Flammeovirga pacifica</name>
    <dbReference type="NCBI Taxonomy" id="915059"/>
    <lineage>
        <taxon>Bacteria</taxon>
        <taxon>Pseudomonadati</taxon>
        <taxon>Bacteroidota</taxon>
        <taxon>Cytophagia</taxon>
        <taxon>Cytophagales</taxon>
        <taxon>Flammeovirgaceae</taxon>
        <taxon>Flammeovirga</taxon>
    </lineage>
</organism>
<dbReference type="InterPro" id="IPR036271">
    <property type="entry name" value="Tet_transcr_reg_TetR-rel_C_sf"/>
</dbReference>
<dbReference type="SUPFAM" id="SSF46689">
    <property type="entry name" value="Homeodomain-like"/>
    <property type="match status" value="1"/>
</dbReference>
<gene>
    <name evidence="4" type="ORF">NH26_01950</name>
</gene>
<dbReference type="Pfam" id="PF00440">
    <property type="entry name" value="TetR_N"/>
    <property type="match status" value="1"/>
</dbReference>
<dbReference type="OrthoDB" id="9789566at2"/>
<dbReference type="Proteomes" id="UP000179797">
    <property type="component" value="Unassembled WGS sequence"/>
</dbReference>
<protein>
    <recommendedName>
        <fullName evidence="3">HTH tetR-type domain-containing protein</fullName>
    </recommendedName>
</protein>
<evidence type="ECO:0000313" key="4">
    <source>
        <dbReference type="EMBL" id="OHX65201.1"/>
    </source>
</evidence>
<dbReference type="Gene3D" id="1.10.357.10">
    <property type="entry name" value="Tetracycline Repressor, domain 2"/>
    <property type="match status" value="1"/>
</dbReference>
<feature type="DNA-binding region" description="H-T-H motif" evidence="2">
    <location>
        <begin position="24"/>
        <end position="43"/>
    </location>
</feature>
<dbReference type="STRING" id="915059.NH26_01950"/>
<dbReference type="SUPFAM" id="SSF48498">
    <property type="entry name" value="Tetracyclin repressor-like, C-terminal domain"/>
    <property type="match status" value="1"/>
</dbReference>
<dbReference type="AlphaFoldDB" id="A0A1S1YVY8"/>
<name>A0A1S1YVY8_FLAPC</name>
<dbReference type="InterPro" id="IPR001647">
    <property type="entry name" value="HTH_TetR"/>
</dbReference>
<evidence type="ECO:0000256" key="2">
    <source>
        <dbReference type="PROSITE-ProRule" id="PRU00335"/>
    </source>
</evidence>
<keyword evidence="1 2" id="KW-0238">DNA-binding</keyword>